<accession>A0A563VP56</accession>
<evidence type="ECO:0000313" key="4">
    <source>
        <dbReference type="Proteomes" id="UP000320055"/>
    </source>
</evidence>
<dbReference type="Pfam" id="PF11845">
    <property type="entry name" value="Tll0287-like"/>
    <property type="match status" value="1"/>
</dbReference>
<protein>
    <recommendedName>
        <fullName evidence="2">Tll0287-like domain-containing protein</fullName>
    </recommendedName>
</protein>
<dbReference type="Proteomes" id="UP000320055">
    <property type="component" value="Unassembled WGS sequence"/>
</dbReference>
<sequence>MKHFNRVLMGFVVMVLLLIANPSLANAQTDPAQLAKAVQEIENLDAMRSGLASTLNDSTTEPTIETFKEVCQPVGMRAIELSKKNGWQVKQIATKYRNPAHAPDNLHSVMALAKFKNDPELMGFWDSETIDGQPGTRYYRRINVESSCLACHGGKNARPRFVKDKYPQDLAFDFNVGDLRGMYSVFIPELEAALVNSQAGETQ</sequence>
<dbReference type="RefSeq" id="WP_222427164.1">
    <property type="nucleotide sequence ID" value="NZ_LR213931.1"/>
</dbReference>
<feature type="domain" description="Tll0287-like" evidence="2">
    <location>
        <begin position="28"/>
        <end position="188"/>
    </location>
</feature>
<proteinExistence type="predicted"/>
<dbReference type="AlphaFoldDB" id="A0A563VP56"/>
<dbReference type="InterPro" id="IPR021796">
    <property type="entry name" value="Tll0287-like_dom"/>
</dbReference>
<gene>
    <name evidence="3" type="ORF">H1P_1810004</name>
</gene>
<feature type="signal peptide" evidence="1">
    <location>
        <begin position="1"/>
        <end position="27"/>
    </location>
</feature>
<organism evidence="3 4">
    <name type="scientific">Hyella patelloides LEGE 07179</name>
    <dbReference type="NCBI Taxonomy" id="945734"/>
    <lineage>
        <taxon>Bacteria</taxon>
        <taxon>Bacillati</taxon>
        <taxon>Cyanobacteriota</taxon>
        <taxon>Cyanophyceae</taxon>
        <taxon>Pleurocapsales</taxon>
        <taxon>Hyellaceae</taxon>
        <taxon>Hyella</taxon>
    </lineage>
</organism>
<keyword evidence="1" id="KW-0732">Signal</keyword>
<evidence type="ECO:0000313" key="3">
    <source>
        <dbReference type="EMBL" id="VEP13065.1"/>
    </source>
</evidence>
<dbReference type="EMBL" id="CAACVJ010000092">
    <property type="protein sequence ID" value="VEP13065.1"/>
    <property type="molecule type" value="Genomic_DNA"/>
</dbReference>
<keyword evidence="4" id="KW-1185">Reference proteome</keyword>
<feature type="chain" id="PRO_5021761128" description="Tll0287-like domain-containing protein" evidence="1">
    <location>
        <begin position="28"/>
        <end position="203"/>
    </location>
</feature>
<evidence type="ECO:0000259" key="2">
    <source>
        <dbReference type="Pfam" id="PF11845"/>
    </source>
</evidence>
<reference evidence="3 4" key="1">
    <citation type="submission" date="2019-01" db="EMBL/GenBank/DDBJ databases">
        <authorList>
            <person name="Brito A."/>
        </authorList>
    </citation>
    <scope>NUCLEOTIDE SEQUENCE [LARGE SCALE GENOMIC DNA]</scope>
    <source>
        <strain evidence="3">1</strain>
    </source>
</reference>
<evidence type="ECO:0000256" key="1">
    <source>
        <dbReference type="SAM" id="SignalP"/>
    </source>
</evidence>
<name>A0A563VP56_9CYAN</name>